<accession>A0A484GWP9</accession>
<sequence>KKDKKCDLKNADMLEDIQQDPVELATQALEKYNTERSL</sequence>
<name>A0A484GWP9_SOUCH</name>
<gene>
    <name evidence="1" type="ORF">DBR06_SOUSAS2910008</name>
</gene>
<feature type="non-terminal residue" evidence="1">
    <location>
        <position position="1"/>
    </location>
</feature>
<dbReference type="EMBL" id="QWLN02003371">
    <property type="protein sequence ID" value="TEA39969.1"/>
    <property type="molecule type" value="Genomic_DNA"/>
</dbReference>
<dbReference type="GO" id="GO:0007017">
    <property type="term" value="P:microtubule-based process"/>
    <property type="evidence" value="ECO:0007669"/>
    <property type="project" value="InterPro"/>
</dbReference>
<keyword evidence="2" id="KW-1185">Reference proteome</keyword>
<organism evidence="1 2">
    <name type="scientific">Sousa chinensis</name>
    <name type="common">Indo-pacific humpbacked dolphin</name>
    <name type="synonym">Steno chinensis</name>
    <dbReference type="NCBI Taxonomy" id="103600"/>
    <lineage>
        <taxon>Eukaryota</taxon>
        <taxon>Metazoa</taxon>
        <taxon>Chordata</taxon>
        <taxon>Craniata</taxon>
        <taxon>Vertebrata</taxon>
        <taxon>Euteleostomi</taxon>
        <taxon>Mammalia</taxon>
        <taxon>Eutheria</taxon>
        <taxon>Laurasiatheria</taxon>
        <taxon>Artiodactyla</taxon>
        <taxon>Whippomorpha</taxon>
        <taxon>Cetacea</taxon>
        <taxon>Odontoceti</taxon>
        <taxon>Delphinidae</taxon>
        <taxon>Sousa</taxon>
    </lineage>
</organism>
<evidence type="ECO:0000313" key="2">
    <source>
        <dbReference type="Proteomes" id="UP000295264"/>
    </source>
</evidence>
<protein>
    <submittedName>
        <fullName evidence="1">Uncharacterized protein</fullName>
    </submittedName>
</protein>
<dbReference type="AlphaFoldDB" id="A0A484GWP9"/>
<feature type="non-terminal residue" evidence="1">
    <location>
        <position position="38"/>
    </location>
</feature>
<dbReference type="InterPro" id="IPR037177">
    <property type="entry name" value="DLC_sf"/>
</dbReference>
<evidence type="ECO:0000313" key="1">
    <source>
        <dbReference type="EMBL" id="TEA39969.1"/>
    </source>
</evidence>
<dbReference type="Proteomes" id="UP000295264">
    <property type="component" value="Unassembled WGS sequence"/>
</dbReference>
<reference evidence="1 2" key="1">
    <citation type="journal article" date="2018" name="Genomics">
        <title>Molecular footprints of inshore aquatic adaptation in Indo-Pacific humpback dolphin (Sousa chinensis).</title>
        <authorList>
            <person name="Ming Y."/>
            <person name="Jian J."/>
            <person name="Yu F."/>
            <person name="Yu X."/>
            <person name="Wang J."/>
            <person name="Liu W."/>
        </authorList>
    </citation>
    <scope>NUCLEOTIDE SEQUENCE [LARGE SCALE GENOMIC DNA]</scope>
    <source>
        <strain evidence="1">MY-2018</strain>
        <tissue evidence="1">Skin</tissue>
    </source>
</reference>
<comment type="caution">
    <text evidence="1">The sequence shown here is derived from an EMBL/GenBank/DDBJ whole genome shotgun (WGS) entry which is preliminary data.</text>
</comment>
<proteinExistence type="predicted"/>
<dbReference type="Gene3D" id="3.30.740.10">
    <property type="entry name" value="Protein Inhibitor Of Neuronal Nitric Oxide Synthase"/>
    <property type="match status" value="1"/>
</dbReference>
<dbReference type="GO" id="GO:0030286">
    <property type="term" value="C:dynein complex"/>
    <property type="evidence" value="ECO:0007669"/>
    <property type="project" value="InterPro"/>
</dbReference>